<keyword evidence="2" id="KW-1185">Reference proteome</keyword>
<comment type="caution">
    <text evidence="1">The sequence shown here is derived from an EMBL/GenBank/DDBJ whole genome shotgun (WGS) entry which is preliminary data.</text>
</comment>
<dbReference type="Proteomes" id="UP001549097">
    <property type="component" value="Unassembled WGS sequence"/>
</dbReference>
<evidence type="ECO:0000313" key="1">
    <source>
        <dbReference type="EMBL" id="MET3726835.1"/>
    </source>
</evidence>
<dbReference type="RefSeq" id="WP_198768549.1">
    <property type="nucleotide sequence ID" value="NZ_JAEACF010000001.1"/>
</dbReference>
<dbReference type="EMBL" id="JBEPMP010000001">
    <property type="protein sequence ID" value="MET3726835.1"/>
    <property type="molecule type" value="Genomic_DNA"/>
</dbReference>
<reference evidence="1 2" key="1">
    <citation type="submission" date="2024-06" db="EMBL/GenBank/DDBJ databases">
        <title>Genomic Encyclopedia of Type Strains, Phase IV (KMG-IV): sequencing the most valuable type-strain genomes for metagenomic binning, comparative biology and taxonomic classification.</title>
        <authorList>
            <person name="Goeker M."/>
        </authorList>
    </citation>
    <scope>NUCLEOTIDE SEQUENCE [LARGE SCALE GENOMIC DNA]</scope>
    <source>
        <strain evidence="1 2">DSM 100124</strain>
    </source>
</reference>
<proteinExistence type="predicted"/>
<dbReference type="InterPro" id="IPR047676">
    <property type="entry name" value="FxLYD_dom"/>
</dbReference>
<name>A0ABV2LE28_9BACL</name>
<gene>
    <name evidence="1" type="ORF">ABID52_000416</name>
</gene>
<evidence type="ECO:0000313" key="2">
    <source>
        <dbReference type="Proteomes" id="UP001549097"/>
    </source>
</evidence>
<organism evidence="1 2">
    <name type="scientific">Fictibacillus halophilus</name>
    <dbReference type="NCBI Taxonomy" id="1610490"/>
    <lineage>
        <taxon>Bacteria</taxon>
        <taxon>Bacillati</taxon>
        <taxon>Bacillota</taxon>
        <taxon>Bacilli</taxon>
        <taxon>Bacillales</taxon>
        <taxon>Fictibacillaceae</taxon>
        <taxon>Fictibacillus</taxon>
    </lineage>
</organism>
<accession>A0ABV2LE28</accession>
<sequence length="116" mass="13053">MDIPSPTNTNAESKISFDKIVYQNDYGLTTVSGETTNHDNKSHSYSFIVTFYNQNRNIVGTANGVVNNIEPGQTKTFEAISQDNMENVTNYRVNSNGTALIRDCLFVEVANWVNHW</sequence>
<protein>
    <submittedName>
        <fullName evidence="1">Uncharacterized protein</fullName>
    </submittedName>
</protein>
<dbReference type="NCBIfam" id="NF038353">
    <property type="entry name" value="FxLYD_dom"/>
    <property type="match status" value="1"/>
</dbReference>